<dbReference type="EMBL" id="NMUH01000688">
    <property type="protein sequence ID" value="MQL83303.1"/>
    <property type="molecule type" value="Genomic_DNA"/>
</dbReference>
<name>A0A843UQY8_COLES</name>
<accession>A0A843UQY8</accession>
<evidence type="ECO:0000313" key="2">
    <source>
        <dbReference type="Proteomes" id="UP000652761"/>
    </source>
</evidence>
<organism evidence="1 2">
    <name type="scientific">Colocasia esculenta</name>
    <name type="common">Wild taro</name>
    <name type="synonym">Arum esculentum</name>
    <dbReference type="NCBI Taxonomy" id="4460"/>
    <lineage>
        <taxon>Eukaryota</taxon>
        <taxon>Viridiplantae</taxon>
        <taxon>Streptophyta</taxon>
        <taxon>Embryophyta</taxon>
        <taxon>Tracheophyta</taxon>
        <taxon>Spermatophyta</taxon>
        <taxon>Magnoliopsida</taxon>
        <taxon>Liliopsida</taxon>
        <taxon>Araceae</taxon>
        <taxon>Aroideae</taxon>
        <taxon>Colocasieae</taxon>
        <taxon>Colocasia</taxon>
    </lineage>
</organism>
<proteinExistence type="predicted"/>
<dbReference type="Proteomes" id="UP000652761">
    <property type="component" value="Unassembled WGS sequence"/>
</dbReference>
<evidence type="ECO:0000313" key="1">
    <source>
        <dbReference type="EMBL" id="MQL83303.1"/>
    </source>
</evidence>
<dbReference type="AlphaFoldDB" id="A0A843UQY8"/>
<keyword evidence="2" id="KW-1185">Reference proteome</keyword>
<gene>
    <name evidence="1" type="ORF">Taro_015799</name>
</gene>
<reference evidence="1" key="1">
    <citation type="submission" date="2017-07" db="EMBL/GenBank/DDBJ databases">
        <title>Taro Niue Genome Assembly and Annotation.</title>
        <authorList>
            <person name="Atibalentja N."/>
            <person name="Keating K."/>
            <person name="Fields C.J."/>
        </authorList>
    </citation>
    <scope>NUCLEOTIDE SEQUENCE</scope>
    <source>
        <strain evidence="1">Niue_2</strain>
        <tissue evidence="1">Leaf</tissue>
    </source>
</reference>
<sequence length="100" mass="10298">MEPSLQAERTMEPISFVVSHRLPSLDSIGSLADHFDRLIAASCGGLWGRGSSVLGGSTGEEAFCPGFNGGGGGTAGGGCDSTRIDHKTCTSSYWQDLTSS</sequence>
<comment type="caution">
    <text evidence="1">The sequence shown here is derived from an EMBL/GenBank/DDBJ whole genome shotgun (WGS) entry which is preliminary data.</text>
</comment>
<protein>
    <submittedName>
        <fullName evidence="1">Uncharacterized protein</fullName>
    </submittedName>
</protein>